<gene>
    <name evidence="1" type="ORF">A6K24_16445</name>
</gene>
<dbReference type="AlphaFoldDB" id="A0A179T2F9"/>
<protein>
    <submittedName>
        <fullName evidence="1">Uncharacterized protein</fullName>
    </submittedName>
</protein>
<comment type="caution">
    <text evidence="1">The sequence shown here is derived from an EMBL/GenBank/DDBJ whole genome shotgun (WGS) entry which is preliminary data.</text>
</comment>
<dbReference type="EMBL" id="LWSG01000004">
    <property type="protein sequence ID" value="OAS88296.1"/>
    <property type="molecule type" value="Genomic_DNA"/>
</dbReference>
<organism evidence="1 2">
    <name type="scientific">Metabacillus litoralis</name>
    <dbReference type="NCBI Taxonomy" id="152268"/>
    <lineage>
        <taxon>Bacteria</taxon>
        <taxon>Bacillati</taxon>
        <taxon>Bacillota</taxon>
        <taxon>Bacilli</taxon>
        <taxon>Bacillales</taxon>
        <taxon>Bacillaceae</taxon>
        <taxon>Metabacillus</taxon>
    </lineage>
</organism>
<evidence type="ECO:0000313" key="1">
    <source>
        <dbReference type="EMBL" id="OAS88296.1"/>
    </source>
</evidence>
<keyword evidence="2" id="KW-1185">Reference proteome</keyword>
<accession>A0A179T2F9</accession>
<proteinExistence type="predicted"/>
<sequence length="134" mass="15887">MNSKYKLYVDEILKTWQEKLREGAFKLINKYGYPDEASASKLIWYNNGDWKRTIAHRDAITYLLSNNQSNFLEQTFDYMHSLDEMKIDNENIYVNSTNKEITIFGEKEEVNLISLNILLEKDKESYKSKSQKVL</sequence>
<reference evidence="2" key="1">
    <citation type="submission" date="2016-04" db="EMBL/GenBank/DDBJ databases">
        <authorList>
            <person name="Lyu Z."/>
            <person name="Lyu W."/>
        </authorList>
    </citation>
    <scope>NUCLEOTIDE SEQUENCE [LARGE SCALE GENOMIC DNA]</scope>
    <source>
        <strain evidence="2">C44</strain>
    </source>
</reference>
<evidence type="ECO:0000313" key="2">
    <source>
        <dbReference type="Proteomes" id="UP000078534"/>
    </source>
</evidence>
<dbReference type="OrthoDB" id="1350443at2"/>
<dbReference type="RefSeq" id="WP_066327918.1">
    <property type="nucleotide sequence ID" value="NZ_LWSG01000004.1"/>
</dbReference>
<name>A0A179T2F9_9BACI</name>
<dbReference type="Proteomes" id="UP000078534">
    <property type="component" value="Unassembled WGS sequence"/>
</dbReference>